<dbReference type="SMART" id="SM00852">
    <property type="entry name" value="MoCF_biosynth"/>
    <property type="match status" value="1"/>
</dbReference>
<gene>
    <name evidence="4" type="ORF">ER308_17995</name>
</gene>
<evidence type="ECO:0000313" key="4">
    <source>
        <dbReference type="EMBL" id="QBI21276.1"/>
    </source>
</evidence>
<dbReference type="Gene3D" id="3.90.950.20">
    <property type="entry name" value="CinA-like"/>
    <property type="match status" value="1"/>
</dbReference>
<reference evidence="4 5" key="1">
    <citation type="submission" date="2019-01" db="EMBL/GenBank/DDBJ databases">
        <title>Egibacter rhizosphaerae EGI 80759T.</title>
        <authorList>
            <person name="Chen D.-D."/>
            <person name="Tian Y."/>
            <person name="Jiao J.-Y."/>
            <person name="Zhang X.-T."/>
            <person name="Zhang Y.-G."/>
            <person name="Zhang Y."/>
            <person name="Xiao M."/>
            <person name="Shu W.-S."/>
            <person name="Li W.-J."/>
        </authorList>
    </citation>
    <scope>NUCLEOTIDE SEQUENCE [LARGE SCALE GENOMIC DNA]</scope>
    <source>
        <strain evidence="4 5">EGI 80759</strain>
    </source>
</reference>
<comment type="similarity">
    <text evidence="1">Belongs to the CinA family.</text>
</comment>
<dbReference type="NCBIfam" id="TIGR00199">
    <property type="entry name" value="PncC_domain"/>
    <property type="match status" value="1"/>
</dbReference>
<dbReference type="PANTHER" id="PTHR13939">
    <property type="entry name" value="NICOTINAMIDE-NUCLEOTIDE AMIDOHYDROLASE PNCC"/>
    <property type="match status" value="1"/>
</dbReference>
<feature type="domain" description="MoaB/Mog" evidence="3">
    <location>
        <begin position="4"/>
        <end position="170"/>
    </location>
</feature>
<dbReference type="SUPFAM" id="SSF53218">
    <property type="entry name" value="Molybdenum cofactor biosynthesis proteins"/>
    <property type="match status" value="1"/>
</dbReference>
<dbReference type="Gene3D" id="3.40.980.10">
    <property type="entry name" value="MoaB/Mog-like domain"/>
    <property type="match status" value="1"/>
</dbReference>
<dbReference type="InterPro" id="IPR001453">
    <property type="entry name" value="MoaB/Mog_dom"/>
</dbReference>
<organism evidence="4 5">
    <name type="scientific">Egibacter rhizosphaerae</name>
    <dbReference type="NCBI Taxonomy" id="1670831"/>
    <lineage>
        <taxon>Bacteria</taxon>
        <taxon>Bacillati</taxon>
        <taxon>Actinomycetota</taxon>
        <taxon>Nitriliruptoria</taxon>
        <taxon>Egibacterales</taxon>
        <taxon>Egibacteraceae</taxon>
        <taxon>Egibacter</taxon>
    </lineage>
</organism>
<dbReference type="NCBIfam" id="TIGR00177">
    <property type="entry name" value="molyb_syn"/>
    <property type="match status" value="1"/>
</dbReference>
<dbReference type="SUPFAM" id="SSF142433">
    <property type="entry name" value="CinA-like"/>
    <property type="match status" value="1"/>
</dbReference>
<dbReference type="HAMAP" id="MF_00226_B">
    <property type="entry name" value="CinA_B"/>
    <property type="match status" value="1"/>
</dbReference>
<dbReference type="InterPro" id="IPR036653">
    <property type="entry name" value="CinA-like_C"/>
</dbReference>
<name>A0A411YJJ4_9ACTN</name>
<feature type="region of interest" description="Disordered" evidence="2">
    <location>
        <begin position="419"/>
        <end position="446"/>
    </location>
</feature>
<dbReference type="InterPro" id="IPR041424">
    <property type="entry name" value="CinA_KH"/>
</dbReference>
<dbReference type="AlphaFoldDB" id="A0A411YJJ4"/>
<dbReference type="OrthoDB" id="1253990at2"/>
<dbReference type="Pfam" id="PF02464">
    <property type="entry name" value="CinA"/>
    <property type="match status" value="1"/>
</dbReference>
<dbReference type="KEGG" id="erz:ER308_17995"/>
<proteinExistence type="inferred from homology"/>
<evidence type="ECO:0000259" key="3">
    <source>
        <dbReference type="SMART" id="SM00852"/>
    </source>
</evidence>
<dbReference type="InterPro" id="IPR008135">
    <property type="entry name" value="Competence-induced_CinA"/>
</dbReference>
<dbReference type="Proteomes" id="UP000291469">
    <property type="component" value="Chromosome"/>
</dbReference>
<accession>A0A411YJJ4</accession>
<dbReference type="CDD" id="cd00885">
    <property type="entry name" value="cinA"/>
    <property type="match status" value="1"/>
</dbReference>
<dbReference type="Pfam" id="PF00994">
    <property type="entry name" value="MoCF_biosynth"/>
    <property type="match status" value="1"/>
</dbReference>
<dbReference type="Pfam" id="PF18146">
    <property type="entry name" value="CinA_KH"/>
    <property type="match status" value="1"/>
</dbReference>
<dbReference type="RefSeq" id="WP_131156269.1">
    <property type="nucleotide sequence ID" value="NZ_CP036402.1"/>
</dbReference>
<dbReference type="EMBL" id="CP036402">
    <property type="protein sequence ID" value="QBI21276.1"/>
    <property type="molecule type" value="Genomic_DNA"/>
</dbReference>
<dbReference type="NCBIfam" id="TIGR00200">
    <property type="entry name" value="cinA_nterm"/>
    <property type="match status" value="1"/>
</dbReference>
<dbReference type="Gene3D" id="3.30.70.2860">
    <property type="match status" value="1"/>
</dbReference>
<dbReference type="PIRSF" id="PIRSF006728">
    <property type="entry name" value="CinA"/>
    <property type="match status" value="1"/>
</dbReference>
<dbReference type="InterPro" id="IPR008136">
    <property type="entry name" value="CinA_C"/>
</dbReference>
<feature type="compositionally biased region" description="Low complexity" evidence="2">
    <location>
        <begin position="424"/>
        <end position="446"/>
    </location>
</feature>
<sequence>MRAEIVAVGSELLLGDGVDTNSAWISARLNEIGVNVHRHVTVGDNDERLRAVLVESCGRAEVVVVTGGLGPTQDDRTRDIVAELAGVPLERDEQLVSYLERYFADRGREMTENNLRQADLPSGSRILAPAGTAAGFAVECSGATIWCLPGVPWEMRTLVERELVPTLAAQTGAWATVSRLVRTAGMGESQVAERCADLVDRLDAQGNPTIAFLASKGETRVRVTGRAETREQALALIDPVVDELVDRLGAGFAGLDDEGAEHAIARQLGHLGWTLAVGESLTGGSVGGRLVHVPGASQWFRGGVTAYATDAKPSLLGVSRDLLDRHGPASQEAAIALAAGARDRLETDVGLGLVGVAGPEPQQGAEVGTVHLAVVLPDPSGLDAQQRSRTVRLPAGGRDTILDFATSAALDYVRRRLAEAMPDEGSGPAPAGPSGSGTAESTTYPG</sequence>
<protein>
    <recommendedName>
        <fullName evidence="1">CinA-like protein</fullName>
    </recommendedName>
</protein>
<evidence type="ECO:0000313" key="5">
    <source>
        <dbReference type="Proteomes" id="UP000291469"/>
    </source>
</evidence>
<dbReference type="InterPro" id="IPR050101">
    <property type="entry name" value="CinA"/>
</dbReference>
<dbReference type="NCBIfam" id="NF001813">
    <property type="entry name" value="PRK00549.1"/>
    <property type="match status" value="1"/>
</dbReference>
<evidence type="ECO:0000256" key="2">
    <source>
        <dbReference type="SAM" id="MobiDB-lite"/>
    </source>
</evidence>
<dbReference type="InterPro" id="IPR036425">
    <property type="entry name" value="MoaB/Mog-like_dom_sf"/>
</dbReference>
<dbReference type="PANTHER" id="PTHR13939:SF0">
    <property type="entry name" value="NMN AMIDOHYDROLASE-LIKE PROTEIN YFAY"/>
    <property type="match status" value="1"/>
</dbReference>
<keyword evidence="5" id="KW-1185">Reference proteome</keyword>
<evidence type="ECO:0000256" key="1">
    <source>
        <dbReference type="HAMAP-Rule" id="MF_00226"/>
    </source>
</evidence>